<dbReference type="InterPro" id="IPR005845">
    <property type="entry name" value="A-D-PHexomutase_a/b/a-II"/>
</dbReference>
<dbReference type="PROSITE" id="PS00710">
    <property type="entry name" value="PGM_PMM"/>
    <property type="match status" value="1"/>
</dbReference>
<dbReference type="AlphaFoldDB" id="I4A5B1"/>
<dbReference type="InterPro" id="IPR006352">
    <property type="entry name" value="GlmM_bact"/>
</dbReference>
<organism evidence="16 17">
    <name type="scientific">Desulfitobacterium dehalogenans (strain ATCC 51507 / DSM 9161 / JW/IU-DC1)</name>
    <dbReference type="NCBI Taxonomy" id="756499"/>
    <lineage>
        <taxon>Bacteria</taxon>
        <taxon>Bacillati</taxon>
        <taxon>Bacillota</taxon>
        <taxon>Clostridia</taxon>
        <taxon>Eubacteriales</taxon>
        <taxon>Desulfitobacteriaceae</taxon>
        <taxon>Desulfitobacterium</taxon>
    </lineage>
</organism>
<dbReference type="InterPro" id="IPR005846">
    <property type="entry name" value="A-D-PHexomutase_a/b/a-III"/>
</dbReference>
<dbReference type="KEGG" id="ddh:Desde_0698"/>
<evidence type="ECO:0000256" key="10">
    <source>
        <dbReference type="RuleBase" id="RU004326"/>
    </source>
</evidence>
<dbReference type="NCBIfam" id="NF008139">
    <property type="entry name" value="PRK10887.1"/>
    <property type="match status" value="1"/>
</dbReference>
<dbReference type="Gene3D" id="3.40.120.10">
    <property type="entry name" value="Alpha-D-Glucose-1,6-Bisphosphate, subunit A, domain 3"/>
    <property type="match status" value="3"/>
</dbReference>
<dbReference type="GO" id="GO:0004615">
    <property type="term" value="F:phosphomannomutase activity"/>
    <property type="evidence" value="ECO:0007669"/>
    <property type="project" value="TreeGrafter"/>
</dbReference>
<dbReference type="InterPro" id="IPR005841">
    <property type="entry name" value="Alpha-D-phosphohexomutase_SF"/>
</dbReference>
<dbReference type="Pfam" id="PF00408">
    <property type="entry name" value="PGM_PMM_IV"/>
    <property type="match status" value="1"/>
</dbReference>
<reference evidence="16 17" key="2">
    <citation type="journal article" date="2015" name="J. Bacteriol.">
        <title>Genomic, proteomic, and biochemical analysis of the organohalide respiratory pathway in Desulfitobacterium dehalogenans.</title>
        <authorList>
            <person name="Kruse T."/>
            <person name="van de Pas B.A."/>
            <person name="Atteia A."/>
            <person name="Krab K."/>
            <person name="Hagen W.R."/>
            <person name="Goodwin L."/>
            <person name="Chain P."/>
            <person name="Boeren S."/>
            <person name="Maphosa F."/>
            <person name="Schraa G."/>
            <person name="de Vos W.M."/>
            <person name="van der Oost J."/>
            <person name="Smidt H."/>
            <person name="Stams A.J."/>
        </authorList>
    </citation>
    <scope>NUCLEOTIDE SEQUENCE [LARGE SCALE GENOMIC DNA]</scope>
    <source>
        <strain evidence="17">ATCC 51507 / DSM 9161 / JW/IU-DC1</strain>
    </source>
</reference>
<comment type="cofactor">
    <cofactor evidence="9">
        <name>Mg(2+)</name>
        <dbReference type="ChEBI" id="CHEBI:18420"/>
    </cofactor>
    <text evidence="9">Binds 1 Mg(2+) ion per subunit.</text>
</comment>
<dbReference type="FunFam" id="3.40.120.10:FF:000002">
    <property type="entry name" value="Phosphoglucosamine mutase"/>
    <property type="match status" value="1"/>
</dbReference>
<keyword evidence="17" id="KW-1185">Reference proteome</keyword>
<sequence>MEGVVYLGKLFGTDGVRGVANKELTPDLAFRLGQAGAYVLSKEHPHPRIVIGKDTRISGDMLEAALIAGICSVGADVLRVGVLPTPGIAYLTRTLEASAGVVISASHNPVQDNGIKFFFCTGYKLPDAVEEEIEDLVRSHEKPWATPIGGEVGRVIEVQDAERRYMDFLKRTVGSLAGIKVVYDGSNGAAFRVGPQVLQELGVEVIPLSVTPDGVNINAGCGSTHTEVLQQAVVEHKADLGLANDGDADRLIAVDEEGKVVDGDFIMVICALALKAKGQLAENSIVVTVMSNLGLHIALKEAGVKVYETQVGDRYVMEELLKTGAKLGGEQSGHIIFLDHNTTGDGLLTALQLLAVLKEQGKPISKLAAQMQRLPQVLINVQVKDKKKAMENPYVFQKVEEVKRFLGDRGRVLVRPSGTESLVRVMVEGQDHEQLMGLAQSVVDIIKREEL</sequence>
<keyword evidence="3 9" id="KW-0479">Metal-binding</keyword>
<comment type="function">
    <text evidence="9 11">Catalyzes the conversion of glucosamine-6-phosphate to glucosamine-1-phosphate.</text>
</comment>
<accession>I4A5B1</accession>
<dbReference type="CDD" id="cd05802">
    <property type="entry name" value="GlmM"/>
    <property type="match status" value="1"/>
</dbReference>
<feature type="binding site" evidence="9">
    <location>
        <position position="245"/>
    </location>
    <ligand>
        <name>Mg(2+)</name>
        <dbReference type="ChEBI" id="CHEBI:18420"/>
    </ligand>
</feature>
<dbReference type="GO" id="GO:0005975">
    <property type="term" value="P:carbohydrate metabolic process"/>
    <property type="evidence" value="ECO:0007669"/>
    <property type="project" value="InterPro"/>
</dbReference>
<keyword evidence="2 9" id="KW-0597">Phosphoprotein</keyword>
<proteinExistence type="inferred from homology"/>
<dbReference type="Pfam" id="PF02880">
    <property type="entry name" value="PGM_PMM_III"/>
    <property type="match status" value="1"/>
</dbReference>
<dbReference type="STRING" id="756499.Desde_0698"/>
<evidence type="ECO:0000259" key="13">
    <source>
        <dbReference type="Pfam" id="PF02878"/>
    </source>
</evidence>
<dbReference type="Proteomes" id="UP000006053">
    <property type="component" value="Chromosome"/>
</dbReference>
<dbReference type="FunFam" id="3.40.120.10:FF:000001">
    <property type="entry name" value="Phosphoglucosamine mutase"/>
    <property type="match status" value="1"/>
</dbReference>
<dbReference type="Pfam" id="PF02879">
    <property type="entry name" value="PGM_PMM_II"/>
    <property type="match status" value="1"/>
</dbReference>
<evidence type="ECO:0000256" key="2">
    <source>
        <dbReference type="ARBA" id="ARBA00022553"/>
    </source>
</evidence>
<gene>
    <name evidence="9" type="primary">glmM</name>
    <name evidence="16" type="ordered locus">Desde_0698</name>
</gene>
<dbReference type="GO" id="GO:0008966">
    <property type="term" value="F:phosphoglucosamine mutase activity"/>
    <property type="evidence" value="ECO:0007669"/>
    <property type="project" value="UniProtKB-UniRule"/>
</dbReference>
<dbReference type="InterPro" id="IPR005844">
    <property type="entry name" value="A-D-PHexomutase_a/b/a-I"/>
</dbReference>
<feature type="domain" description="Alpha-D-phosphohexomutase alpha/beta/alpha" evidence="15">
    <location>
        <begin position="262"/>
        <end position="373"/>
    </location>
</feature>
<dbReference type="eggNOG" id="COG1109">
    <property type="taxonomic scope" value="Bacteria"/>
</dbReference>
<feature type="domain" description="Alpha-D-phosphohexomutase alpha/beta/alpha" evidence="13">
    <location>
        <begin position="9"/>
        <end position="141"/>
    </location>
</feature>
<feature type="active site" description="Phosphoserine intermediate" evidence="9">
    <location>
        <position position="106"/>
    </location>
</feature>
<dbReference type="InterPro" id="IPR050060">
    <property type="entry name" value="Phosphoglucosamine_mutase"/>
</dbReference>
<dbReference type="GO" id="GO:0006048">
    <property type="term" value="P:UDP-N-acetylglucosamine biosynthetic process"/>
    <property type="evidence" value="ECO:0007669"/>
    <property type="project" value="TreeGrafter"/>
</dbReference>
<evidence type="ECO:0000256" key="6">
    <source>
        <dbReference type="ARBA" id="ARBA00050364"/>
    </source>
</evidence>
<dbReference type="InterPro" id="IPR016055">
    <property type="entry name" value="A-D-PHexomutase_a/b/a-I/II/III"/>
</dbReference>
<dbReference type="SUPFAM" id="SSF55957">
    <property type="entry name" value="Phosphoglucomutase, C-terminal domain"/>
    <property type="match status" value="1"/>
</dbReference>
<reference evidence="17" key="1">
    <citation type="submission" date="2012-06" db="EMBL/GenBank/DDBJ databases">
        <title>Complete sequence of Desulfitobacterium dehalogenans ATCC 51507.</title>
        <authorList>
            <person name="Lucas S."/>
            <person name="Han J."/>
            <person name="Lapidus A."/>
            <person name="Cheng J.-F."/>
            <person name="Goodwin L."/>
            <person name="Pitluck S."/>
            <person name="Peters L."/>
            <person name="Ovchinnikova G."/>
            <person name="Teshima H."/>
            <person name="Detter J.C."/>
            <person name="Han C."/>
            <person name="Tapia R."/>
            <person name="Land M."/>
            <person name="Hauser L."/>
            <person name="Kyrpides N."/>
            <person name="Ivanova N."/>
            <person name="Pagani I."/>
            <person name="Kruse T."/>
            <person name="de Vos W.M."/>
            <person name="Smidt H."/>
            <person name="Woyke T."/>
        </authorList>
    </citation>
    <scope>NUCLEOTIDE SEQUENCE [LARGE SCALE GENOMIC DNA]</scope>
    <source>
        <strain evidence="17">ATCC 51507 / DSM 9161 / JW/IU-DC1</strain>
    </source>
</reference>
<dbReference type="PANTHER" id="PTHR42946:SF1">
    <property type="entry name" value="PHOSPHOGLUCOMUTASE (ALPHA-D-GLUCOSE-1,6-BISPHOSPHATE-DEPENDENT)"/>
    <property type="match status" value="1"/>
</dbReference>
<comment type="PTM">
    <text evidence="9">Activated by phosphorylation.</text>
</comment>
<dbReference type="InterPro" id="IPR016066">
    <property type="entry name" value="A-D-PHexomutase_CS"/>
</dbReference>
<dbReference type="GO" id="GO:0009252">
    <property type="term" value="P:peptidoglycan biosynthetic process"/>
    <property type="evidence" value="ECO:0007669"/>
    <property type="project" value="TreeGrafter"/>
</dbReference>
<dbReference type="GO" id="GO:0005829">
    <property type="term" value="C:cytosol"/>
    <property type="evidence" value="ECO:0007669"/>
    <property type="project" value="TreeGrafter"/>
</dbReference>
<dbReference type="Gene3D" id="3.30.310.50">
    <property type="entry name" value="Alpha-D-phosphohexomutase, C-terminal domain"/>
    <property type="match status" value="1"/>
</dbReference>
<evidence type="ECO:0000256" key="7">
    <source>
        <dbReference type="ARBA" id="ARBA00066330"/>
    </source>
</evidence>
<feature type="binding site" description="via phosphate group" evidence="9">
    <location>
        <position position="106"/>
    </location>
    <ligand>
        <name>Mg(2+)</name>
        <dbReference type="ChEBI" id="CHEBI:18420"/>
    </ligand>
</feature>
<evidence type="ECO:0000313" key="17">
    <source>
        <dbReference type="Proteomes" id="UP000006053"/>
    </source>
</evidence>
<evidence type="ECO:0000256" key="11">
    <source>
        <dbReference type="RuleBase" id="RU004327"/>
    </source>
</evidence>
<evidence type="ECO:0000256" key="4">
    <source>
        <dbReference type="ARBA" id="ARBA00022842"/>
    </source>
</evidence>
<feature type="domain" description="Alpha-D-phosphohexomutase alpha/beta/alpha" evidence="14">
    <location>
        <begin position="164"/>
        <end position="258"/>
    </location>
</feature>
<evidence type="ECO:0000259" key="12">
    <source>
        <dbReference type="Pfam" id="PF00408"/>
    </source>
</evidence>
<dbReference type="GO" id="GO:0000287">
    <property type="term" value="F:magnesium ion binding"/>
    <property type="evidence" value="ECO:0007669"/>
    <property type="project" value="UniProtKB-UniRule"/>
</dbReference>
<evidence type="ECO:0000259" key="15">
    <source>
        <dbReference type="Pfam" id="PF02880"/>
    </source>
</evidence>
<dbReference type="HOGENOM" id="CLU_016950_7_0_9"/>
<evidence type="ECO:0000256" key="5">
    <source>
        <dbReference type="ARBA" id="ARBA00023235"/>
    </source>
</evidence>
<dbReference type="PANTHER" id="PTHR42946">
    <property type="entry name" value="PHOSPHOHEXOSE MUTASE"/>
    <property type="match status" value="1"/>
</dbReference>
<name>I4A5B1_DESDJ</name>
<evidence type="ECO:0000259" key="14">
    <source>
        <dbReference type="Pfam" id="PF02879"/>
    </source>
</evidence>
<feature type="domain" description="Alpha-D-phosphohexomutase C-terminal" evidence="12">
    <location>
        <begin position="378"/>
        <end position="444"/>
    </location>
</feature>
<evidence type="ECO:0000256" key="9">
    <source>
        <dbReference type="HAMAP-Rule" id="MF_01554"/>
    </source>
</evidence>
<dbReference type="InterPro" id="IPR005843">
    <property type="entry name" value="A-D-PHexomutase_C"/>
</dbReference>
<dbReference type="HAMAP" id="MF_01554_B">
    <property type="entry name" value="GlmM_B"/>
    <property type="match status" value="1"/>
</dbReference>
<keyword evidence="4 9" id="KW-0460">Magnesium</keyword>
<dbReference type="OrthoDB" id="9806956at2"/>
<evidence type="ECO:0000256" key="1">
    <source>
        <dbReference type="ARBA" id="ARBA00010231"/>
    </source>
</evidence>
<dbReference type="SUPFAM" id="SSF53738">
    <property type="entry name" value="Phosphoglucomutase, first 3 domains"/>
    <property type="match status" value="3"/>
</dbReference>
<dbReference type="InterPro" id="IPR036900">
    <property type="entry name" value="A-D-PHexomutase_C_sf"/>
</dbReference>
<dbReference type="NCBIfam" id="TIGR01455">
    <property type="entry name" value="glmM"/>
    <property type="match status" value="1"/>
</dbReference>
<keyword evidence="5 9" id="KW-0413">Isomerase</keyword>
<dbReference type="EC" id="5.4.2.10" evidence="7 9"/>
<comment type="catalytic activity">
    <reaction evidence="6 9 11">
        <text>alpha-D-glucosamine 1-phosphate = D-glucosamine 6-phosphate</text>
        <dbReference type="Rhea" id="RHEA:23424"/>
        <dbReference type="ChEBI" id="CHEBI:58516"/>
        <dbReference type="ChEBI" id="CHEBI:58725"/>
        <dbReference type="EC" id="5.4.2.10"/>
    </reaction>
</comment>
<evidence type="ECO:0000313" key="16">
    <source>
        <dbReference type="EMBL" id="AFL99145.1"/>
    </source>
</evidence>
<evidence type="ECO:0000256" key="8">
    <source>
        <dbReference type="ARBA" id="ARBA00068193"/>
    </source>
</evidence>
<feature type="modified residue" description="Phosphoserine" evidence="9">
    <location>
        <position position="106"/>
    </location>
</feature>
<dbReference type="EMBL" id="CP003348">
    <property type="protein sequence ID" value="AFL99145.1"/>
    <property type="molecule type" value="Genomic_DNA"/>
</dbReference>
<dbReference type="Pfam" id="PF02878">
    <property type="entry name" value="PGM_PMM_I"/>
    <property type="match status" value="1"/>
</dbReference>
<comment type="similarity">
    <text evidence="1 9 10">Belongs to the phosphohexose mutase family.</text>
</comment>
<evidence type="ECO:0000256" key="3">
    <source>
        <dbReference type="ARBA" id="ARBA00022723"/>
    </source>
</evidence>
<protein>
    <recommendedName>
        <fullName evidence="8 9">Phosphoglucosamine mutase</fullName>
        <ecNumber evidence="7 9">5.4.2.10</ecNumber>
    </recommendedName>
</protein>
<dbReference type="FunFam" id="3.30.310.50:FF:000001">
    <property type="entry name" value="Phosphoglucosamine mutase"/>
    <property type="match status" value="1"/>
</dbReference>
<feature type="binding site" evidence="9">
    <location>
        <position position="247"/>
    </location>
    <ligand>
        <name>Mg(2+)</name>
        <dbReference type="ChEBI" id="CHEBI:18420"/>
    </ligand>
</feature>
<feature type="binding site" evidence="9">
    <location>
        <position position="249"/>
    </location>
    <ligand>
        <name>Mg(2+)</name>
        <dbReference type="ChEBI" id="CHEBI:18420"/>
    </ligand>
</feature>
<dbReference type="PRINTS" id="PR00509">
    <property type="entry name" value="PGMPMM"/>
</dbReference>